<dbReference type="InterPro" id="IPR022357">
    <property type="entry name" value="MIP_CS"/>
</dbReference>
<dbReference type="HOGENOM" id="CLU_020019_3_2_11"/>
<dbReference type="EMBL" id="ACZI02000003">
    <property type="protein sequence ID" value="EFV13671.1"/>
    <property type="molecule type" value="Genomic_DNA"/>
</dbReference>
<dbReference type="InterPro" id="IPR000425">
    <property type="entry name" value="MIP"/>
</dbReference>
<comment type="similarity">
    <text evidence="6">Belongs to the MIP/aquaporin (TC 1.A.8) family.</text>
</comment>
<dbReference type="GO" id="GO:0016020">
    <property type="term" value="C:membrane"/>
    <property type="evidence" value="ECO:0007669"/>
    <property type="project" value="UniProtKB-SubCell"/>
</dbReference>
<dbReference type="STRING" id="679197.HMPREF9336_01495"/>
<feature type="transmembrane region" description="Helical" evidence="7">
    <location>
        <begin position="92"/>
        <end position="113"/>
    </location>
</feature>
<gene>
    <name evidence="8" type="ORF">HMPREF9336_01495</name>
</gene>
<dbReference type="Pfam" id="PF00230">
    <property type="entry name" value="MIP"/>
    <property type="match status" value="1"/>
</dbReference>
<evidence type="ECO:0000256" key="7">
    <source>
        <dbReference type="SAM" id="Phobius"/>
    </source>
</evidence>
<keyword evidence="2 6" id="KW-0813">Transport</keyword>
<accession>E5XPS3</accession>
<dbReference type="PANTHER" id="PTHR45724:SF13">
    <property type="entry name" value="AQUAPORIN NIP1-1-RELATED"/>
    <property type="match status" value="1"/>
</dbReference>
<dbReference type="InterPro" id="IPR034294">
    <property type="entry name" value="Aquaporin_transptr"/>
</dbReference>
<dbReference type="Gene3D" id="1.20.1080.10">
    <property type="entry name" value="Glycerol uptake facilitator protein"/>
    <property type="match status" value="1"/>
</dbReference>
<sequence>MARRVVARFRVEEIPQARVVMLRKLVTEALGTFVLVLTVGCAVRGGASFAPLAIGFALMVSVYAGGHISGGHYNPAVSLAAAVRGRLDWSRLVGYWAAQIAGALAAALAAGYIVRPAPAHKASPVADFGPVFLAELVFTFVLAFVVLNVATSKDHPDNSFYGLAIGSAVFVGAVAVGPVSGGAFNPAVALGGSALGLFAWQSLWLYVVANLLGGALAGAAFRALNPEDK</sequence>
<evidence type="ECO:0000256" key="6">
    <source>
        <dbReference type="RuleBase" id="RU000477"/>
    </source>
</evidence>
<keyword evidence="3 6" id="KW-0812">Transmembrane</keyword>
<evidence type="ECO:0008006" key="10">
    <source>
        <dbReference type="Google" id="ProtNLM"/>
    </source>
</evidence>
<reference evidence="8 9" key="1">
    <citation type="journal article" date="2011" name="Stand. Genomic Sci.">
        <title>High quality draft genome sequence of Segniliparus rugosus CDC 945(T)= (ATCC BAA-974(T)).</title>
        <authorList>
            <person name="Earl A.M."/>
            <person name="Desjardins C.A."/>
            <person name="Fitzgerald M.G."/>
            <person name="Arachchi H.M."/>
            <person name="Zeng Q."/>
            <person name="Mehta T."/>
            <person name="Griggs A."/>
            <person name="Birren B.W."/>
            <person name="Toney N.C."/>
            <person name="Carr J."/>
            <person name="Posey J."/>
            <person name="Butler W.R."/>
        </authorList>
    </citation>
    <scope>NUCLEOTIDE SEQUENCE [LARGE SCALE GENOMIC DNA]</scope>
    <source>
        <strain evidence="9">ATCC BAA-974 / DSM 45345 / CCUG 50838 / CIP 108380 / JCM 13579 / CDC 945</strain>
    </source>
</reference>
<feature type="transmembrane region" description="Helical" evidence="7">
    <location>
        <begin position="128"/>
        <end position="149"/>
    </location>
</feature>
<evidence type="ECO:0000256" key="4">
    <source>
        <dbReference type="ARBA" id="ARBA00022989"/>
    </source>
</evidence>
<organism evidence="8 9">
    <name type="scientific">Segniliparus rugosus (strain ATCC BAA-974 / DSM 45345 / CCUG 50838 / CIP 108380 / JCM 13579 / CDC 945)</name>
    <dbReference type="NCBI Taxonomy" id="679197"/>
    <lineage>
        <taxon>Bacteria</taxon>
        <taxon>Bacillati</taxon>
        <taxon>Actinomycetota</taxon>
        <taxon>Actinomycetes</taxon>
        <taxon>Mycobacteriales</taxon>
        <taxon>Segniliparaceae</taxon>
        <taxon>Segniliparus</taxon>
    </lineage>
</organism>
<keyword evidence="5 7" id="KW-0472">Membrane</keyword>
<proteinExistence type="inferred from homology"/>
<comment type="caution">
    <text evidence="8">The sequence shown here is derived from an EMBL/GenBank/DDBJ whole genome shotgun (WGS) entry which is preliminary data.</text>
</comment>
<dbReference type="PROSITE" id="PS00221">
    <property type="entry name" value="MIP"/>
    <property type="match status" value="1"/>
</dbReference>
<name>E5XPS3_SEGRC</name>
<evidence type="ECO:0000256" key="5">
    <source>
        <dbReference type="ARBA" id="ARBA00023136"/>
    </source>
</evidence>
<protein>
    <recommendedName>
        <fullName evidence="10">Porin</fullName>
    </recommendedName>
</protein>
<keyword evidence="4 7" id="KW-1133">Transmembrane helix</keyword>
<dbReference type="PANTHER" id="PTHR45724">
    <property type="entry name" value="AQUAPORIN NIP2-1"/>
    <property type="match status" value="1"/>
</dbReference>
<evidence type="ECO:0000313" key="9">
    <source>
        <dbReference type="Proteomes" id="UP000004816"/>
    </source>
</evidence>
<keyword evidence="9" id="KW-1185">Reference proteome</keyword>
<dbReference type="eggNOG" id="COG0580">
    <property type="taxonomic scope" value="Bacteria"/>
</dbReference>
<dbReference type="Proteomes" id="UP000004816">
    <property type="component" value="Unassembled WGS sequence"/>
</dbReference>
<feature type="transmembrane region" description="Helical" evidence="7">
    <location>
        <begin position="203"/>
        <end position="224"/>
    </location>
</feature>
<dbReference type="GO" id="GO:0015267">
    <property type="term" value="F:channel activity"/>
    <property type="evidence" value="ECO:0007669"/>
    <property type="project" value="InterPro"/>
</dbReference>
<feature type="transmembrane region" description="Helical" evidence="7">
    <location>
        <begin position="161"/>
        <end position="183"/>
    </location>
</feature>
<dbReference type="AlphaFoldDB" id="E5XPS3"/>
<comment type="subcellular location">
    <subcellularLocation>
        <location evidence="1">Membrane</location>
        <topology evidence="1">Multi-pass membrane protein</topology>
    </subcellularLocation>
</comment>
<dbReference type="RefSeq" id="WP_007469086.1">
    <property type="nucleotide sequence ID" value="NZ_KI391954.1"/>
</dbReference>
<feature type="transmembrane region" description="Helical" evidence="7">
    <location>
        <begin position="25"/>
        <end position="46"/>
    </location>
</feature>
<evidence type="ECO:0000256" key="3">
    <source>
        <dbReference type="ARBA" id="ARBA00022692"/>
    </source>
</evidence>
<dbReference type="InterPro" id="IPR023271">
    <property type="entry name" value="Aquaporin-like"/>
</dbReference>
<dbReference type="SUPFAM" id="SSF81338">
    <property type="entry name" value="Aquaporin-like"/>
    <property type="match status" value="1"/>
</dbReference>
<feature type="transmembrane region" description="Helical" evidence="7">
    <location>
        <begin position="52"/>
        <end position="71"/>
    </location>
</feature>
<evidence type="ECO:0000313" key="8">
    <source>
        <dbReference type="EMBL" id="EFV13671.1"/>
    </source>
</evidence>
<evidence type="ECO:0000256" key="1">
    <source>
        <dbReference type="ARBA" id="ARBA00004141"/>
    </source>
</evidence>
<evidence type="ECO:0000256" key="2">
    <source>
        <dbReference type="ARBA" id="ARBA00022448"/>
    </source>
</evidence>
<dbReference type="PRINTS" id="PR00783">
    <property type="entry name" value="MINTRINSICP"/>
</dbReference>